<evidence type="ECO:0000313" key="2">
    <source>
        <dbReference type="EMBL" id="AAZ19493.1"/>
    </source>
</evidence>
<organism evidence="2 3">
    <name type="scientific">Psychrobacter arcticus (strain DSM 17307 / VKM B-2377 / 273-4)</name>
    <dbReference type="NCBI Taxonomy" id="259536"/>
    <lineage>
        <taxon>Bacteria</taxon>
        <taxon>Pseudomonadati</taxon>
        <taxon>Pseudomonadota</taxon>
        <taxon>Gammaproteobacteria</taxon>
        <taxon>Moraxellales</taxon>
        <taxon>Moraxellaceae</taxon>
        <taxon>Psychrobacter</taxon>
    </lineage>
</organism>
<keyword evidence="3" id="KW-1185">Reference proteome</keyword>
<accession>Q4FR65</accession>
<dbReference type="EMBL" id="CP000082">
    <property type="protein sequence ID" value="AAZ19493.1"/>
    <property type="molecule type" value="Genomic_DNA"/>
</dbReference>
<gene>
    <name evidence="2" type="ordered locus">Psyc_1645</name>
</gene>
<name>Q4FR65_PSYA2</name>
<evidence type="ECO:0000256" key="1">
    <source>
        <dbReference type="SAM" id="MobiDB-lite"/>
    </source>
</evidence>
<dbReference type="Proteomes" id="UP000000546">
    <property type="component" value="Chromosome"/>
</dbReference>
<reference evidence="2 3" key="1">
    <citation type="journal article" date="2010" name="Appl. Environ. Microbiol.">
        <title>The genome sequence of Psychrobacter arcticus 273-4, a psychroactive Siberian permafrost bacterium, reveals mechanisms for adaptation to low-temperature growth.</title>
        <authorList>
            <person name="Ayala-del-Rio H.L."/>
            <person name="Chain P.S."/>
            <person name="Grzymski J.J."/>
            <person name="Ponder M.A."/>
            <person name="Ivanova N."/>
            <person name="Bergholz P.W."/>
            <person name="Di Bartolo G."/>
            <person name="Hauser L."/>
            <person name="Land M."/>
            <person name="Bakermans C."/>
            <person name="Rodrigues D."/>
            <person name="Klappenbach J."/>
            <person name="Zarka D."/>
            <person name="Larimer F."/>
            <person name="Richardson P."/>
            <person name="Murray A."/>
            <person name="Thomashow M."/>
            <person name="Tiedje J.M."/>
        </authorList>
    </citation>
    <scope>NUCLEOTIDE SEQUENCE [LARGE SCALE GENOMIC DNA]</scope>
    <source>
        <strain evidence="3">DSM 17307 / VKM B-2377 / 273-4</strain>
    </source>
</reference>
<proteinExistence type="predicted"/>
<dbReference type="HOGENOM" id="CLU_1585144_0_0_6"/>
<feature type="region of interest" description="Disordered" evidence="1">
    <location>
        <begin position="103"/>
        <end position="130"/>
    </location>
</feature>
<sequence>MMETKDPALTKMPINNHDGHIDNTHARTVDNIAAHDSTEKSTATSQETVIGTRYASDDVEHGNHRHEDIHHDSYNVMSTDDSIENHTTINKGTDTFQEGVVGSEHVNAGDNPARQPDRRDQEGNAFDDGINEHTTIDKEAKSEGINDLNRYANIDNAQTRVLNPDEKDF</sequence>
<dbReference type="KEGG" id="par:Psyc_1645"/>
<dbReference type="AlphaFoldDB" id="Q4FR65"/>
<dbReference type="RefSeq" id="WP_011280909.1">
    <property type="nucleotide sequence ID" value="NC_007204.1"/>
</dbReference>
<evidence type="ECO:0000313" key="3">
    <source>
        <dbReference type="Proteomes" id="UP000000546"/>
    </source>
</evidence>
<protein>
    <submittedName>
        <fullName evidence="2">Uncharacterized protein</fullName>
    </submittedName>
</protein>